<evidence type="ECO:0000256" key="4">
    <source>
        <dbReference type="ARBA" id="ARBA00023054"/>
    </source>
</evidence>
<dbReference type="AlphaFoldDB" id="A0AAV4GWM2"/>
<feature type="region of interest" description="Disordered" evidence="6">
    <location>
        <begin position="256"/>
        <end position="280"/>
    </location>
</feature>
<dbReference type="GO" id="GO:0016020">
    <property type="term" value="C:membrane"/>
    <property type="evidence" value="ECO:0007669"/>
    <property type="project" value="UniProtKB-SubCell"/>
</dbReference>
<evidence type="ECO:0000259" key="8">
    <source>
        <dbReference type="Pfam" id="PF06916"/>
    </source>
</evidence>
<dbReference type="EMBL" id="BMAT01001620">
    <property type="protein sequence ID" value="GFR89343.1"/>
    <property type="molecule type" value="Genomic_DNA"/>
</dbReference>
<feature type="transmembrane region" description="Helical" evidence="7">
    <location>
        <begin position="192"/>
        <end position="211"/>
    </location>
</feature>
<evidence type="ECO:0000313" key="10">
    <source>
        <dbReference type="Proteomes" id="UP000762676"/>
    </source>
</evidence>
<sequence>MQALKNYPVIFFCSCSRSLDWKIKDSSIPRMSNSSFIEPRNASQRLLIHDLNSISFINGQPTLLSDFTVAQKIRFISSHRRSSKNVDVLNKHETQSLGKNLRNSRRNSEKAGGKSVSKESNVDGSVAENQEPEEKKLTLYQRFKKTYKEHGKVLVAVHVATSLVWFSTFYTAASLGFDIVPLLESWNMSEKVIAPFRSGGLGNVALAYLFYKLATPARYTVTIAGTNLAIKYLQKEGKMKVVPKADSLRSLYKEGKEDIKGRSKKRMTMIRRKAGARRKQ</sequence>
<evidence type="ECO:0000256" key="2">
    <source>
        <dbReference type="ARBA" id="ARBA00022692"/>
    </source>
</evidence>
<accession>A0AAV4GWM2</accession>
<evidence type="ECO:0000256" key="6">
    <source>
        <dbReference type="SAM" id="MobiDB-lite"/>
    </source>
</evidence>
<keyword evidence="5 7" id="KW-0472">Membrane</keyword>
<evidence type="ECO:0000313" key="9">
    <source>
        <dbReference type="EMBL" id="GFR89343.1"/>
    </source>
</evidence>
<comment type="caution">
    <text evidence="9">The sequence shown here is derived from an EMBL/GenBank/DDBJ whole genome shotgun (WGS) entry which is preliminary data.</text>
</comment>
<gene>
    <name evidence="9" type="ORF">ElyMa_000792200</name>
</gene>
<dbReference type="Pfam" id="PF06916">
    <property type="entry name" value="FAM210A-B_dom"/>
    <property type="match status" value="1"/>
</dbReference>
<feature type="compositionally biased region" description="Basic and acidic residues" evidence="6">
    <location>
        <begin position="106"/>
        <end position="121"/>
    </location>
</feature>
<keyword evidence="3 7" id="KW-1133">Transmembrane helix</keyword>
<comment type="subcellular location">
    <subcellularLocation>
        <location evidence="1">Membrane</location>
        <topology evidence="1">Single-pass membrane protein</topology>
    </subcellularLocation>
</comment>
<feature type="region of interest" description="Disordered" evidence="6">
    <location>
        <begin position="94"/>
        <end position="131"/>
    </location>
</feature>
<dbReference type="Proteomes" id="UP000762676">
    <property type="component" value="Unassembled WGS sequence"/>
</dbReference>
<feature type="transmembrane region" description="Helical" evidence="7">
    <location>
        <begin position="153"/>
        <end position="172"/>
    </location>
</feature>
<reference evidence="9 10" key="1">
    <citation type="journal article" date="2021" name="Elife">
        <title>Chloroplast acquisition without the gene transfer in kleptoplastic sea slugs, Plakobranchus ocellatus.</title>
        <authorList>
            <person name="Maeda T."/>
            <person name="Takahashi S."/>
            <person name="Yoshida T."/>
            <person name="Shimamura S."/>
            <person name="Takaki Y."/>
            <person name="Nagai Y."/>
            <person name="Toyoda A."/>
            <person name="Suzuki Y."/>
            <person name="Arimoto A."/>
            <person name="Ishii H."/>
            <person name="Satoh N."/>
            <person name="Nishiyama T."/>
            <person name="Hasebe M."/>
            <person name="Maruyama T."/>
            <person name="Minagawa J."/>
            <person name="Obokata J."/>
            <person name="Shigenobu S."/>
        </authorList>
    </citation>
    <scope>NUCLEOTIDE SEQUENCE [LARGE SCALE GENOMIC DNA]</scope>
</reference>
<proteinExistence type="predicted"/>
<keyword evidence="2 7" id="KW-0812">Transmembrane</keyword>
<evidence type="ECO:0000256" key="7">
    <source>
        <dbReference type="SAM" id="Phobius"/>
    </source>
</evidence>
<feature type="compositionally biased region" description="Basic residues" evidence="6">
    <location>
        <begin position="262"/>
        <end position="280"/>
    </location>
</feature>
<protein>
    <submittedName>
        <fullName evidence="9">Protein FAM210A</fullName>
    </submittedName>
</protein>
<feature type="domain" description="DUF1279" evidence="8">
    <location>
        <begin position="141"/>
        <end position="227"/>
    </location>
</feature>
<evidence type="ECO:0000256" key="3">
    <source>
        <dbReference type="ARBA" id="ARBA00022989"/>
    </source>
</evidence>
<keyword evidence="4" id="KW-0175">Coiled coil</keyword>
<dbReference type="PANTHER" id="PTHR21377:SF1">
    <property type="entry name" value="PROTEIN FAM210A"/>
    <property type="match status" value="1"/>
</dbReference>
<name>A0AAV4GWM2_9GAST</name>
<dbReference type="GO" id="GO:0005739">
    <property type="term" value="C:mitochondrion"/>
    <property type="evidence" value="ECO:0007669"/>
    <property type="project" value="TreeGrafter"/>
</dbReference>
<keyword evidence="10" id="KW-1185">Reference proteome</keyword>
<dbReference type="PANTHER" id="PTHR21377">
    <property type="entry name" value="PROTEIN FAM210B, MITOCHONDRIAL"/>
    <property type="match status" value="1"/>
</dbReference>
<organism evidence="9 10">
    <name type="scientific">Elysia marginata</name>
    <dbReference type="NCBI Taxonomy" id="1093978"/>
    <lineage>
        <taxon>Eukaryota</taxon>
        <taxon>Metazoa</taxon>
        <taxon>Spiralia</taxon>
        <taxon>Lophotrochozoa</taxon>
        <taxon>Mollusca</taxon>
        <taxon>Gastropoda</taxon>
        <taxon>Heterobranchia</taxon>
        <taxon>Euthyneura</taxon>
        <taxon>Panpulmonata</taxon>
        <taxon>Sacoglossa</taxon>
        <taxon>Placobranchoidea</taxon>
        <taxon>Plakobranchidae</taxon>
        <taxon>Elysia</taxon>
    </lineage>
</organism>
<evidence type="ECO:0000256" key="1">
    <source>
        <dbReference type="ARBA" id="ARBA00004167"/>
    </source>
</evidence>
<dbReference type="InterPro" id="IPR045866">
    <property type="entry name" value="FAM210A/B-like"/>
</dbReference>
<evidence type="ECO:0000256" key="5">
    <source>
        <dbReference type="ARBA" id="ARBA00023136"/>
    </source>
</evidence>
<dbReference type="InterPro" id="IPR009688">
    <property type="entry name" value="FAM210A/B-like_dom"/>
</dbReference>